<feature type="chain" id="PRO_5011524345" evidence="5">
    <location>
        <begin position="27"/>
        <end position="334"/>
    </location>
</feature>
<name>A0A1H2QI68_9GAMM</name>
<dbReference type="STRING" id="574349.SAMN05443545_10188"/>
<organism evidence="8 9">
    <name type="scientific">Aidingimonas halophila</name>
    <dbReference type="NCBI Taxonomy" id="574349"/>
    <lineage>
        <taxon>Bacteria</taxon>
        <taxon>Pseudomonadati</taxon>
        <taxon>Pseudomonadota</taxon>
        <taxon>Gammaproteobacteria</taxon>
        <taxon>Oceanospirillales</taxon>
        <taxon>Halomonadaceae</taxon>
        <taxon>Aidingimonas</taxon>
    </lineage>
</organism>
<evidence type="ECO:0000313" key="9">
    <source>
        <dbReference type="Proteomes" id="UP000198500"/>
    </source>
</evidence>
<proteinExistence type="inferred from homology"/>
<dbReference type="OrthoDB" id="7067274at2"/>
<dbReference type="PANTHER" id="PTHR38782">
    <property type="match status" value="1"/>
</dbReference>
<comment type="subcellular location">
    <subcellularLocation>
        <location evidence="1">Periplasm</location>
    </subcellularLocation>
</comment>
<dbReference type="Gene3D" id="3.30.200.100">
    <property type="entry name" value="MucB/RseB, C-terminal domain"/>
    <property type="match status" value="1"/>
</dbReference>
<reference evidence="8 9" key="1">
    <citation type="submission" date="2016-10" db="EMBL/GenBank/DDBJ databases">
        <authorList>
            <person name="de Groot N.N."/>
        </authorList>
    </citation>
    <scope>NUCLEOTIDE SEQUENCE [LARGE SCALE GENOMIC DNA]</scope>
    <source>
        <strain evidence="8 9">DSM 19219</strain>
    </source>
</reference>
<feature type="signal peptide" evidence="5">
    <location>
        <begin position="1"/>
        <end position="26"/>
    </location>
</feature>
<keyword evidence="4" id="KW-0574">Periplasm</keyword>
<feature type="domain" description="MucB/RseB C-terminal" evidence="7">
    <location>
        <begin position="224"/>
        <end position="322"/>
    </location>
</feature>
<dbReference type="CDD" id="cd16327">
    <property type="entry name" value="RseB"/>
    <property type="match status" value="1"/>
</dbReference>
<dbReference type="GO" id="GO:0030288">
    <property type="term" value="C:outer membrane-bounded periplasmic space"/>
    <property type="evidence" value="ECO:0007669"/>
    <property type="project" value="TreeGrafter"/>
</dbReference>
<dbReference type="InterPro" id="IPR005588">
    <property type="entry name" value="MucB_RseB"/>
</dbReference>
<dbReference type="Pfam" id="PF03888">
    <property type="entry name" value="MucB_RseB"/>
    <property type="match status" value="1"/>
</dbReference>
<dbReference type="EMBL" id="FNNI01000001">
    <property type="protein sequence ID" value="SDW06851.1"/>
    <property type="molecule type" value="Genomic_DNA"/>
</dbReference>
<comment type="similarity">
    <text evidence="2">Belongs to the RseB family.</text>
</comment>
<evidence type="ECO:0000256" key="5">
    <source>
        <dbReference type="SAM" id="SignalP"/>
    </source>
</evidence>
<dbReference type="PANTHER" id="PTHR38782:SF1">
    <property type="entry name" value="SIGMA-E FACTOR REGULATORY PROTEIN RSEB"/>
    <property type="match status" value="1"/>
</dbReference>
<evidence type="ECO:0000259" key="7">
    <source>
        <dbReference type="Pfam" id="PF17188"/>
    </source>
</evidence>
<dbReference type="Pfam" id="PF17188">
    <property type="entry name" value="MucB_RseB_C"/>
    <property type="match status" value="1"/>
</dbReference>
<protein>
    <submittedName>
        <fullName evidence="8">Sigma E regulatory protein, MucB/RseB</fullName>
    </submittedName>
</protein>
<dbReference type="Proteomes" id="UP000198500">
    <property type="component" value="Unassembled WGS sequence"/>
</dbReference>
<evidence type="ECO:0000256" key="4">
    <source>
        <dbReference type="ARBA" id="ARBA00022764"/>
    </source>
</evidence>
<sequence>MRRRMLIGRTWVVGVLGAALPMFALAAGTLSDAWDDEGFNCRVLEDQASPETAEGWYERSLWANHCYIMQARAVRISNDGVRTLALSHDIKEGVEREVARFLDGPRWVYERRGRIGRSGWAEPGQSVPASPSAMMEQVSEHYELSLGEEERIAGRKTVRLDIEPLDSMRYGHRLWLDKATGLPLKQMLVRHDGRVLETFQMTDLERPELYDGRIMLDDLRPPPETDWEPAWLPDGYAVQPIILSDDSQEDGGGHRLFSDGLSTLSVFVEPLQEGDDSLAPGMHRLGISYAAVRHVELDGGTMQVIALGELPPRVLLKVAEQINWPSASEDDDAS</sequence>
<dbReference type="InterPro" id="IPR038484">
    <property type="entry name" value="MucB/RseB_C_sf"/>
</dbReference>
<dbReference type="RefSeq" id="WP_092567528.1">
    <property type="nucleotide sequence ID" value="NZ_BMXH01000001.1"/>
</dbReference>
<accession>A0A1H2QI68</accession>
<dbReference type="GO" id="GO:0045152">
    <property type="term" value="F:antisigma factor binding"/>
    <property type="evidence" value="ECO:0007669"/>
    <property type="project" value="TreeGrafter"/>
</dbReference>
<feature type="domain" description="MucB/RseB N-terminal" evidence="6">
    <location>
        <begin position="70"/>
        <end position="208"/>
    </location>
</feature>
<evidence type="ECO:0000256" key="3">
    <source>
        <dbReference type="ARBA" id="ARBA00022729"/>
    </source>
</evidence>
<dbReference type="InterPro" id="IPR033434">
    <property type="entry name" value="MucB/RseB_N"/>
</dbReference>
<dbReference type="GO" id="GO:0032885">
    <property type="term" value="P:regulation of polysaccharide biosynthetic process"/>
    <property type="evidence" value="ECO:0007669"/>
    <property type="project" value="TreeGrafter"/>
</dbReference>
<evidence type="ECO:0000256" key="2">
    <source>
        <dbReference type="ARBA" id="ARBA00008150"/>
    </source>
</evidence>
<dbReference type="InterPro" id="IPR033436">
    <property type="entry name" value="MucB/RseB_C"/>
</dbReference>
<dbReference type="AlphaFoldDB" id="A0A1H2QI68"/>
<keyword evidence="3 5" id="KW-0732">Signal</keyword>
<gene>
    <name evidence="8" type="ORF">SAMN05443545_10188</name>
</gene>
<evidence type="ECO:0000259" key="6">
    <source>
        <dbReference type="Pfam" id="PF03888"/>
    </source>
</evidence>
<evidence type="ECO:0000256" key="1">
    <source>
        <dbReference type="ARBA" id="ARBA00004418"/>
    </source>
</evidence>
<dbReference type="Gene3D" id="2.50.20.10">
    <property type="entry name" value="Lipoprotein localisation LolA/LolB/LppX"/>
    <property type="match status" value="1"/>
</dbReference>
<keyword evidence="9" id="KW-1185">Reference proteome</keyword>
<evidence type="ECO:0000313" key="8">
    <source>
        <dbReference type="EMBL" id="SDW06851.1"/>
    </source>
</evidence>